<evidence type="ECO:0000313" key="2">
    <source>
        <dbReference type="EMBL" id="UGS41898.1"/>
    </source>
</evidence>
<keyword evidence="3" id="KW-1185">Reference proteome</keyword>
<dbReference type="Proteomes" id="UP001199659">
    <property type="component" value="Chromosome"/>
</dbReference>
<feature type="region of interest" description="Disordered" evidence="1">
    <location>
        <begin position="348"/>
        <end position="379"/>
    </location>
</feature>
<evidence type="ECO:0000313" key="3">
    <source>
        <dbReference type="Proteomes" id="UP001199659"/>
    </source>
</evidence>
<accession>A0ABY3S6Y7</accession>
<evidence type="ECO:0000256" key="1">
    <source>
        <dbReference type="SAM" id="MobiDB-lite"/>
    </source>
</evidence>
<protein>
    <submittedName>
        <fullName evidence="2">Uncharacterized protein</fullName>
    </submittedName>
</protein>
<name>A0ABY3S6Y7_9ENTR</name>
<organism evidence="2 3">
    <name type="scientific">Pseudocitrobacter corydidari</name>
    <dbReference type="NCBI Taxonomy" id="2891570"/>
    <lineage>
        <taxon>Bacteria</taxon>
        <taxon>Pseudomonadati</taxon>
        <taxon>Pseudomonadota</taxon>
        <taxon>Gammaproteobacteria</taxon>
        <taxon>Enterobacterales</taxon>
        <taxon>Enterobacteriaceae</taxon>
        <taxon>Pseudocitrobacter</taxon>
    </lineage>
</organism>
<dbReference type="EMBL" id="CP087880">
    <property type="protein sequence ID" value="UGS41898.1"/>
    <property type="molecule type" value="Genomic_DNA"/>
</dbReference>
<sequence length="379" mass="44588">MVGKKRQLDMMKDFIAFNLRKEDYGYEAKLKYYGDISERYTLVDLNSSGTSDKSVSLSNLLDDIYDLQLNPPSFPRRGNPNYRYRDQTEILVSLPIEQSNGRSKYLRERLVKSIKDKEDTEQSLNEHYQRLTSQHGSLSLLPFAFYLSYEWVEQHKDLEKKSPQEALKLSTEELKRRFDKIIKKMKSNKRYTPVCGYSRLILVDEDFRPFYLVNFFFEGGDLNHLLVSDIWNQWLESRPTNEREDDQCGCFYYFESQHKPCSDDVPGLIMRSPGNRIRHFENERDILIDEFPSLVGSYVSSFKKRIVKALTNTPKGHKAFFQLQAMRFNTLGNIRAISFSDDLTYRTAKEKKEKSEKRKAKKEDVTNTGIKKKNKVARD</sequence>
<proteinExistence type="predicted"/>
<feature type="compositionally biased region" description="Basic and acidic residues" evidence="1">
    <location>
        <begin position="348"/>
        <end position="365"/>
    </location>
</feature>
<reference evidence="2 3" key="1">
    <citation type="journal article" date="2022" name="Int. J. Syst. Evol. Microbiol.">
        <title>Pseudocitrobacter corydidari sp. nov., isolated from the Asian emerald cockroach Corydidarum magnifica.</title>
        <authorList>
            <person name="Guzman J."/>
            <person name="Poehlein A."/>
            <person name="Glaeser S.P."/>
            <person name="Schwengers O."/>
            <person name="Blom J."/>
            <person name="Hollensteiner J."/>
            <person name="Kampfer P."/>
            <person name="Vilcinskas A."/>
        </authorList>
    </citation>
    <scope>NUCLEOTIDE SEQUENCE [LARGE SCALE GENOMIC DNA]</scope>
    <source>
        <strain evidence="2">G163CM</strain>
    </source>
</reference>
<dbReference type="RefSeq" id="WP_231825267.1">
    <property type="nucleotide sequence ID" value="NZ_CP087880.1"/>
</dbReference>
<feature type="compositionally biased region" description="Basic residues" evidence="1">
    <location>
        <begin position="370"/>
        <end position="379"/>
    </location>
</feature>
<gene>
    <name evidence="2" type="ORF">G163CM_26150</name>
</gene>